<dbReference type="Proteomes" id="UP000184389">
    <property type="component" value="Unassembled WGS sequence"/>
</dbReference>
<sequence>MERDLITLKIPNKPSYVGVIRLTTSSIASQAGLNIEEIEDVKVAIAEACINAMGKSDNFDIEYELYIEKLVISVKNVSEEIDSKCEDSKERELGILIIKSLMDEVEFTSDGIKMIKQIEDGNK</sequence>
<dbReference type="InterPro" id="IPR036890">
    <property type="entry name" value="HATPase_C_sf"/>
</dbReference>
<name>A0A1M5YU47_9FIRM</name>
<evidence type="ECO:0000259" key="2">
    <source>
        <dbReference type="Pfam" id="PF13581"/>
    </source>
</evidence>
<keyword evidence="3" id="KW-0418">Kinase</keyword>
<dbReference type="CDD" id="cd16936">
    <property type="entry name" value="HATPase_RsbW-like"/>
    <property type="match status" value="1"/>
</dbReference>
<keyword evidence="3" id="KW-0808">Transferase</keyword>
<dbReference type="InterPro" id="IPR050267">
    <property type="entry name" value="Anti-sigma-factor_SerPK"/>
</dbReference>
<dbReference type="Gene3D" id="3.30.565.10">
    <property type="entry name" value="Histidine kinase-like ATPase, C-terminal domain"/>
    <property type="match status" value="1"/>
</dbReference>
<evidence type="ECO:0000313" key="4">
    <source>
        <dbReference type="Proteomes" id="UP000184389"/>
    </source>
</evidence>
<keyword evidence="1" id="KW-0723">Serine/threonine-protein kinase</keyword>
<dbReference type="PANTHER" id="PTHR35526:SF3">
    <property type="entry name" value="ANTI-SIGMA-F FACTOR RSBW"/>
    <property type="match status" value="1"/>
</dbReference>
<organism evidence="3 4">
    <name type="scientific">Sporanaerobacter acetigenes DSM 13106</name>
    <dbReference type="NCBI Taxonomy" id="1123281"/>
    <lineage>
        <taxon>Bacteria</taxon>
        <taxon>Bacillati</taxon>
        <taxon>Bacillota</taxon>
        <taxon>Tissierellia</taxon>
        <taxon>Tissierellales</taxon>
        <taxon>Sporanaerobacteraceae</taxon>
        <taxon>Sporanaerobacter</taxon>
    </lineage>
</organism>
<evidence type="ECO:0000256" key="1">
    <source>
        <dbReference type="ARBA" id="ARBA00022527"/>
    </source>
</evidence>
<feature type="domain" description="Histidine kinase/HSP90-like ATPase" evidence="2">
    <location>
        <begin position="10"/>
        <end position="110"/>
    </location>
</feature>
<keyword evidence="4" id="KW-1185">Reference proteome</keyword>
<dbReference type="RefSeq" id="WP_072745091.1">
    <property type="nucleotide sequence ID" value="NZ_FQXR01000015.1"/>
</dbReference>
<dbReference type="STRING" id="1123281.SAMN02745180_02463"/>
<proteinExistence type="predicted"/>
<dbReference type="PANTHER" id="PTHR35526">
    <property type="entry name" value="ANTI-SIGMA-F FACTOR RSBW-RELATED"/>
    <property type="match status" value="1"/>
</dbReference>
<dbReference type="OrthoDB" id="9798941at2"/>
<dbReference type="InterPro" id="IPR003594">
    <property type="entry name" value="HATPase_dom"/>
</dbReference>
<dbReference type="AlphaFoldDB" id="A0A1M5YU47"/>
<dbReference type="EMBL" id="FQXR01000015">
    <property type="protein sequence ID" value="SHI15566.1"/>
    <property type="molecule type" value="Genomic_DNA"/>
</dbReference>
<evidence type="ECO:0000313" key="3">
    <source>
        <dbReference type="EMBL" id="SHI15566.1"/>
    </source>
</evidence>
<accession>A0A1M5YU47</accession>
<protein>
    <submittedName>
        <fullName evidence="3">Serine/threonine-protein kinase RsbW</fullName>
    </submittedName>
</protein>
<dbReference type="GO" id="GO:0004674">
    <property type="term" value="F:protein serine/threonine kinase activity"/>
    <property type="evidence" value="ECO:0007669"/>
    <property type="project" value="UniProtKB-KW"/>
</dbReference>
<dbReference type="Pfam" id="PF13581">
    <property type="entry name" value="HATPase_c_2"/>
    <property type="match status" value="1"/>
</dbReference>
<reference evidence="3 4" key="1">
    <citation type="submission" date="2016-11" db="EMBL/GenBank/DDBJ databases">
        <authorList>
            <person name="Jaros S."/>
            <person name="Januszkiewicz K."/>
            <person name="Wedrychowicz H."/>
        </authorList>
    </citation>
    <scope>NUCLEOTIDE SEQUENCE [LARGE SCALE GENOMIC DNA]</scope>
    <source>
        <strain evidence="3 4">DSM 13106</strain>
    </source>
</reference>
<gene>
    <name evidence="3" type="ORF">SAMN02745180_02463</name>
</gene>